<evidence type="ECO:0000256" key="1">
    <source>
        <dbReference type="SAM" id="Phobius"/>
    </source>
</evidence>
<evidence type="ECO:0000313" key="2">
    <source>
        <dbReference type="EMBL" id="CAF0978998.1"/>
    </source>
</evidence>
<evidence type="ECO:0000313" key="3">
    <source>
        <dbReference type="EMBL" id="CAF1005163.1"/>
    </source>
</evidence>
<gene>
    <name evidence="2" type="ORF">RFH988_LOCUS13042</name>
    <name evidence="4" type="ORF">SEV965_LOCUS11160</name>
    <name evidence="3" type="ORF">ZHD862_LOCUS12739</name>
</gene>
<dbReference type="AlphaFoldDB" id="A0A814H3A9"/>
<organism evidence="3 5">
    <name type="scientific">Rotaria sordida</name>
    <dbReference type="NCBI Taxonomy" id="392033"/>
    <lineage>
        <taxon>Eukaryota</taxon>
        <taxon>Metazoa</taxon>
        <taxon>Spiralia</taxon>
        <taxon>Gnathifera</taxon>
        <taxon>Rotifera</taxon>
        <taxon>Eurotatoria</taxon>
        <taxon>Bdelloidea</taxon>
        <taxon>Philodinida</taxon>
        <taxon>Philodinidae</taxon>
        <taxon>Rotaria</taxon>
    </lineage>
</organism>
<dbReference type="EMBL" id="CAJNOU010000475">
    <property type="protein sequence ID" value="CAF1008391.1"/>
    <property type="molecule type" value="Genomic_DNA"/>
</dbReference>
<feature type="transmembrane region" description="Helical" evidence="1">
    <location>
        <begin position="69"/>
        <end position="92"/>
    </location>
</feature>
<protein>
    <submittedName>
        <fullName evidence="3">Uncharacterized protein</fullName>
    </submittedName>
</protein>
<dbReference type="EMBL" id="CAJNOT010000508">
    <property type="protein sequence ID" value="CAF1005163.1"/>
    <property type="molecule type" value="Genomic_DNA"/>
</dbReference>
<sequence length="156" mass="18223">MKMLNSTIIHRNNDVYYNVDSFPLSYEEDNFDSSSILLNHSYYDDIVLNLNHTLNKTNSLSILSLSSPLTYIIFIIISYLILTIILLTFSLYKQRRNEIENFYFGDTDEDIAQEKRYLAWKQLLIGKIKKGDMEPLLSDENDQQQISTGTFPLHIV</sequence>
<evidence type="ECO:0000313" key="4">
    <source>
        <dbReference type="EMBL" id="CAF1008391.1"/>
    </source>
</evidence>
<keyword evidence="1" id="KW-0812">Transmembrane</keyword>
<reference evidence="3" key="1">
    <citation type="submission" date="2021-02" db="EMBL/GenBank/DDBJ databases">
        <authorList>
            <person name="Nowell W R."/>
        </authorList>
    </citation>
    <scope>NUCLEOTIDE SEQUENCE</scope>
</reference>
<dbReference type="Proteomes" id="UP000663882">
    <property type="component" value="Unassembled WGS sequence"/>
</dbReference>
<dbReference type="Proteomes" id="UP000663889">
    <property type="component" value="Unassembled WGS sequence"/>
</dbReference>
<proteinExistence type="predicted"/>
<comment type="caution">
    <text evidence="3">The sequence shown here is derived from an EMBL/GenBank/DDBJ whole genome shotgun (WGS) entry which is preliminary data.</text>
</comment>
<dbReference type="EMBL" id="CAJNOO010000562">
    <property type="protein sequence ID" value="CAF0978998.1"/>
    <property type="molecule type" value="Genomic_DNA"/>
</dbReference>
<dbReference type="OrthoDB" id="10058537at2759"/>
<name>A0A814H3A9_9BILA</name>
<evidence type="ECO:0000313" key="5">
    <source>
        <dbReference type="Proteomes" id="UP000663864"/>
    </source>
</evidence>
<accession>A0A814H3A9</accession>
<keyword evidence="1" id="KW-1133">Transmembrane helix</keyword>
<keyword evidence="1" id="KW-0472">Membrane</keyword>
<dbReference type="Proteomes" id="UP000663864">
    <property type="component" value="Unassembled WGS sequence"/>
</dbReference>